<comment type="caution">
    <text evidence="2">The sequence shown here is derived from an EMBL/GenBank/DDBJ whole genome shotgun (WGS) entry which is preliminary data.</text>
</comment>
<proteinExistence type="predicted"/>
<name>U2K957_9FIRM</name>
<dbReference type="GeneID" id="93692302"/>
<accession>U2K957</accession>
<dbReference type="Proteomes" id="UP000016662">
    <property type="component" value="Unassembled WGS sequence"/>
</dbReference>
<keyword evidence="1" id="KW-1133">Transmembrane helix</keyword>
<dbReference type="HOGENOM" id="CLU_071454_3_0_9"/>
<dbReference type="STRING" id="411473.RUMCAL_01738"/>
<gene>
    <name evidence="2" type="ORF">RUMCAL_01738</name>
</gene>
<dbReference type="EMBL" id="AWVF01000220">
    <property type="protein sequence ID" value="ERJ95026.1"/>
    <property type="molecule type" value="Genomic_DNA"/>
</dbReference>
<feature type="transmembrane region" description="Helical" evidence="1">
    <location>
        <begin position="21"/>
        <end position="39"/>
    </location>
</feature>
<dbReference type="eggNOG" id="ENOG5032FH3">
    <property type="taxonomic scope" value="Bacteria"/>
</dbReference>
<dbReference type="RefSeq" id="WP_021683207.1">
    <property type="nucleotide sequence ID" value="NZ_KI260469.1"/>
</dbReference>
<protein>
    <submittedName>
        <fullName evidence="2">Putative stage III sporulation protein AG</fullName>
    </submittedName>
</protein>
<keyword evidence="3" id="KW-1185">Reference proteome</keyword>
<evidence type="ECO:0000256" key="1">
    <source>
        <dbReference type="SAM" id="Phobius"/>
    </source>
</evidence>
<dbReference type="OrthoDB" id="1863180at2"/>
<dbReference type="PATRIC" id="fig|411473.3.peg.1421"/>
<evidence type="ECO:0000313" key="2">
    <source>
        <dbReference type="EMBL" id="ERJ95026.1"/>
    </source>
</evidence>
<keyword evidence="1" id="KW-0812">Transmembrane</keyword>
<evidence type="ECO:0000313" key="3">
    <source>
        <dbReference type="Proteomes" id="UP000016662"/>
    </source>
</evidence>
<sequence length="181" mass="19547">MWKQLLEFLRQKLKGENGVRLVVFLGIAGLVLILLSGFLPDKAKPSSRTETSRTETTASDLSMEQYCRQTEQQLVSILEQVEGVGTCQVMLTADGTSETIYAQDQEQEQGESRTKIQKKCVIVSDSGSQQPLVQQVVAPEISGVIVVCSGASSAVVQERVTKAVQAVLHLAASRICVVPAA</sequence>
<dbReference type="AlphaFoldDB" id="U2K957"/>
<organism evidence="2 3">
    <name type="scientific">Ruminococcus callidus ATCC 27760</name>
    <dbReference type="NCBI Taxonomy" id="411473"/>
    <lineage>
        <taxon>Bacteria</taxon>
        <taxon>Bacillati</taxon>
        <taxon>Bacillota</taxon>
        <taxon>Clostridia</taxon>
        <taxon>Eubacteriales</taxon>
        <taxon>Oscillospiraceae</taxon>
        <taxon>Ruminococcus</taxon>
    </lineage>
</organism>
<reference evidence="2 3" key="1">
    <citation type="submission" date="2013-07" db="EMBL/GenBank/DDBJ databases">
        <authorList>
            <person name="Weinstock G."/>
            <person name="Sodergren E."/>
            <person name="Wylie T."/>
            <person name="Fulton L."/>
            <person name="Fulton R."/>
            <person name="Fronick C."/>
            <person name="O'Laughlin M."/>
            <person name="Godfrey J."/>
            <person name="Miner T."/>
            <person name="Herter B."/>
            <person name="Appelbaum E."/>
            <person name="Cordes M."/>
            <person name="Lek S."/>
            <person name="Wollam A."/>
            <person name="Pepin K.H."/>
            <person name="Palsikar V.B."/>
            <person name="Mitreva M."/>
            <person name="Wilson R.K."/>
        </authorList>
    </citation>
    <scope>NUCLEOTIDE SEQUENCE [LARGE SCALE GENOMIC DNA]</scope>
    <source>
        <strain evidence="2 3">ATCC 27760</strain>
    </source>
</reference>
<keyword evidence="1" id="KW-0472">Membrane</keyword>